<reference evidence="1 2" key="1">
    <citation type="submission" date="2018-06" db="EMBL/GenBank/DDBJ databases">
        <title>Complete Genomes of Monosporascus.</title>
        <authorList>
            <person name="Robinson A.J."/>
            <person name="Natvig D.O."/>
        </authorList>
    </citation>
    <scope>NUCLEOTIDE SEQUENCE [LARGE SCALE GENOMIC DNA]</scope>
    <source>
        <strain evidence="1 2">CBS 110550</strain>
    </source>
</reference>
<dbReference type="STRING" id="155417.A0A4Q4TSH4"/>
<accession>A0A4Q4TSH4</accession>
<dbReference type="AlphaFoldDB" id="A0A4Q4TSH4"/>
<dbReference type="Proteomes" id="UP000293360">
    <property type="component" value="Unassembled WGS sequence"/>
</dbReference>
<comment type="caution">
    <text evidence="1">The sequence shown here is derived from an EMBL/GenBank/DDBJ whole genome shotgun (WGS) entry which is preliminary data.</text>
</comment>
<sequence length="101" mass="10997">MCIYGNDVDAESICEEIRYLHSIANGDCAAPPERPGPSGCSTTNCRAGAGSLPVQRLKPDAVEVRMHCQWTTYAGGNTWTTDTHGQEPRNYALSMLHSLDQ</sequence>
<proteinExistence type="predicted"/>
<dbReference type="OrthoDB" id="3552888at2759"/>
<dbReference type="EMBL" id="QJNU01000031">
    <property type="protein sequence ID" value="RYP09722.1"/>
    <property type="molecule type" value="Genomic_DNA"/>
</dbReference>
<evidence type="ECO:0000313" key="2">
    <source>
        <dbReference type="Proteomes" id="UP000293360"/>
    </source>
</evidence>
<name>A0A4Q4TSH4_9PEZI</name>
<keyword evidence="2" id="KW-1185">Reference proteome</keyword>
<evidence type="ECO:0000313" key="1">
    <source>
        <dbReference type="EMBL" id="RYP09722.1"/>
    </source>
</evidence>
<gene>
    <name evidence="1" type="ORF">DL764_001148</name>
</gene>
<organism evidence="1 2">
    <name type="scientific">Monosporascus ibericus</name>
    <dbReference type="NCBI Taxonomy" id="155417"/>
    <lineage>
        <taxon>Eukaryota</taxon>
        <taxon>Fungi</taxon>
        <taxon>Dikarya</taxon>
        <taxon>Ascomycota</taxon>
        <taxon>Pezizomycotina</taxon>
        <taxon>Sordariomycetes</taxon>
        <taxon>Xylariomycetidae</taxon>
        <taxon>Xylariales</taxon>
        <taxon>Xylariales incertae sedis</taxon>
        <taxon>Monosporascus</taxon>
    </lineage>
</organism>
<protein>
    <submittedName>
        <fullName evidence="1">Uncharacterized protein</fullName>
    </submittedName>
</protein>